<reference evidence="1 2" key="1">
    <citation type="submission" date="2019-05" db="EMBL/GenBank/DDBJ databases">
        <title>Another draft genome of Portunus trituberculatus and its Hox gene families provides insights of decapod evolution.</title>
        <authorList>
            <person name="Jeong J.-H."/>
            <person name="Song I."/>
            <person name="Kim S."/>
            <person name="Choi T."/>
            <person name="Kim D."/>
            <person name="Ryu S."/>
            <person name="Kim W."/>
        </authorList>
    </citation>
    <scope>NUCLEOTIDE SEQUENCE [LARGE SCALE GENOMIC DNA]</scope>
    <source>
        <tissue evidence="1">Muscle</tissue>
    </source>
</reference>
<evidence type="ECO:0000313" key="2">
    <source>
        <dbReference type="Proteomes" id="UP000324222"/>
    </source>
</evidence>
<comment type="caution">
    <text evidence="1">The sequence shown here is derived from an EMBL/GenBank/DDBJ whole genome shotgun (WGS) entry which is preliminary data.</text>
</comment>
<proteinExistence type="predicted"/>
<keyword evidence="2" id="KW-1185">Reference proteome</keyword>
<gene>
    <name evidence="1" type="ORF">E2C01_064612</name>
</gene>
<sequence>MWMIIKSMKRRGAPFYDRFHQLISRLRDTGIIGHWTEKVVARRTERSFEEREPFTYDTSSEYSKVSSCGGRCFKIDFVRQLVFFFQIFNKFTKINNPLKQWEYT</sequence>
<protein>
    <submittedName>
        <fullName evidence="1">Uncharacterized protein</fullName>
    </submittedName>
</protein>
<evidence type="ECO:0000313" key="1">
    <source>
        <dbReference type="EMBL" id="MPC70366.1"/>
    </source>
</evidence>
<organism evidence="1 2">
    <name type="scientific">Portunus trituberculatus</name>
    <name type="common">Swimming crab</name>
    <name type="synonym">Neptunus trituberculatus</name>
    <dbReference type="NCBI Taxonomy" id="210409"/>
    <lineage>
        <taxon>Eukaryota</taxon>
        <taxon>Metazoa</taxon>
        <taxon>Ecdysozoa</taxon>
        <taxon>Arthropoda</taxon>
        <taxon>Crustacea</taxon>
        <taxon>Multicrustacea</taxon>
        <taxon>Malacostraca</taxon>
        <taxon>Eumalacostraca</taxon>
        <taxon>Eucarida</taxon>
        <taxon>Decapoda</taxon>
        <taxon>Pleocyemata</taxon>
        <taxon>Brachyura</taxon>
        <taxon>Eubrachyura</taxon>
        <taxon>Portunoidea</taxon>
        <taxon>Portunidae</taxon>
        <taxon>Portuninae</taxon>
        <taxon>Portunus</taxon>
    </lineage>
</organism>
<accession>A0A5B7HK81</accession>
<dbReference type="AlphaFoldDB" id="A0A5B7HK81"/>
<name>A0A5B7HK81_PORTR</name>
<dbReference type="Proteomes" id="UP000324222">
    <property type="component" value="Unassembled WGS sequence"/>
</dbReference>
<dbReference type="EMBL" id="VSRR010031000">
    <property type="protein sequence ID" value="MPC70366.1"/>
    <property type="molecule type" value="Genomic_DNA"/>
</dbReference>